<comment type="caution">
    <text evidence="2">The sequence shown here is derived from an EMBL/GenBank/DDBJ whole genome shotgun (WGS) entry which is preliminary data.</text>
</comment>
<keyword evidence="1" id="KW-0732">Signal</keyword>
<reference evidence="2 3" key="1">
    <citation type="submission" date="2011-09" db="EMBL/GenBank/DDBJ databases">
        <title>The draft genome of Treponema saccharophilum DSM 2985.</title>
        <authorList>
            <consortium name="US DOE Joint Genome Institute (JGI-PGF)"/>
            <person name="Lucas S."/>
            <person name="Copeland A."/>
            <person name="Lapidus A."/>
            <person name="Glavina del Rio T."/>
            <person name="Dalin E."/>
            <person name="Tice H."/>
            <person name="Bruce D."/>
            <person name="Goodwin L."/>
            <person name="Pitluck S."/>
            <person name="Peters L."/>
            <person name="Kyrpides N."/>
            <person name="Mavromatis K."/>
            <person name="Ivanova N."/>
            <person name="Markowitz V."/>
            <person name="Cheng J.-F."/>
            <person name="Hugenholtz P."/>
            <person name="Woyke T."/>
            <person name="Wu D."/>
            <person name="Gronow S."/>
            <person name="Wellnitz S."/>
            <person name="Brambilla E."/>
            <person name="Klenk H.-P."/>
            <person name="Eisen J.A."/>
        </authorList>
    </citation>
    <scope>NUCLEOTIDE SEQUENCE [LARGE SCALE GENOMIC DNA]</scope>
    <source>
        <strain evidence="2 3">DSM 2985</strain>
    </source>
</reference>
<feature type="chain" id="PRO_5003610202" description="Lipoprotein" evidence="1">
    <location>
        <begin position="20"/>
        <end position="181"/>
    </location>
</feature>
<evidence type="ECO:0008006" key="4">
    <source>
        <dbReference type="Google" id="ProtNLM"/>
    </source>
</evidence>
<protein>
    <recommendedName>
        <fullName evidence="4">Lipoprotein</fullName>
    </recommendedName>
</protein>
<dbReference type="eggNOG" id="ENOG5031CSR">
    <property type="taxonomic scope" value="Bacteria"/>
</dbReference>
<dbReference type="OrthoDB" id="359782at2"/>
<proteinExistence type="predicted"/>
<keyword evidence="3" id="KW-1185">Reference proteome</keyword>
<dbReference type="EMBL" id="AGRW01000043">
    <property type="protein sequence ID" value="EIC02129.1"/>
    <property type="molecule type" value="Genomic_DNA"/>
</dbReference>
<dbReference type="AlphaFoldDB" id="H7EK42"/>
<evidence type="ECO:0000313" key="3">
    <source>
        <dbReference type="Proteomes" id="UP000003571"/>
    </source>
</evidence>
<feature type="signal peptide" evidence="1">
    <location>
        <begin position="1"/>
        <end position="19"/>
    </location>
</feature>
<sequence>MRGISALALAFLLAAAAFSEELVVYRPQNSADINAVRCWIRVEDMDGNDVTYKNARAAFAYMDRPDVLSWYRRSFYLEGGMACHLYLDPGTYRISVYTPKSHVECFPLPERLRTDWDSDSFVYDSGIIENSVDKDDANLLRVIFVSPVADENWFYKPRWHVDYRAPSYLRNRDPQFTKPYR</sequence>
<gene>
    <name evidence="2" type="ORF">TresaDRAFT_1465</name>
</gene>
<dbReference type="PATRIC" id="fig|907348.3.peg.1247"/>
<dbReference type="STRING" id="907348.TresaDRAFT_1465"/>
<dbReference type="RefSeq" id="WP_002703836.1">
    <property type="nucleotide sequence ID" value="NZ_AGRW01000043.1"/>
</dbReference>
<evidence type="ECO:0000256" key="1">
    <source>
        <dbReference type="SAM" id="SignalP"/>
    </source>
</evidence>
<accession>H7EK42</accession>
<dbReference type="Proteomes" id="UP000003571">
    <property type="component" value="Unassembled WGS sequence"/>
</dbReference>
<name>H7EK42_9SPIR</name>
<organism evidence="2 3">
    <name type="scientific">Treponema saccharophilum DSM 2985</name>
    <dbReference type="NCBI Taxonomy" id="907348"/>
    <lineage>
        <taxon>Bacteria</taxon>
        <taxon>Pseudomonadati</taxon>
        <taxon>Spirochaetota</taxon>
        <taxon>Spirochaetia</taxon>
        <taxon>Spirochaetales</taxon>
        <taxon>Treponemataceae</taxon>
        <taxon>Treponema</taxon>
    </lineage>
</organism>
<evidence type="ECO:0000313" key="2">
    <source>
        <dbReference type="EMBL" id="EIC02129.1"/>
    </source>
</evidence>